<organism evidence="1">
    <name type="scientific">Arundo donax</name>
    <name type="common">Giant reed</name>
    <name type="synonym">Donax arundinaceus</name>
    <dbReference type="NCBI Taxonomy" id="35708"/>
    <lineage>
        <taxon>Eukaryota</taxon>
        <taxon>Viridiplantae</taxon>
        <taxon>Streptophyta</taxon>
        <taxon>Embryophyta</taxon>
        <taxon>Tracheophyta</taxon>
        <taxon>Spermatophyta</taxon>
        <taxon>Magnoliopsida</taxon>
        <taxon>Liliopsida</taxon>
        <taxon>Poales</taxon>
        <taxon>Poaceae</taxon>
        <taxon>PACMAD clade</taxon>
        <taxon>Arundinoideae</taxon>
        <taxon>Arundineae</taxon>
        <taxon>Arundo</taxon>
    </lineage>
</organism>
<evidence type="ECO:0000313" key="1">
    <source>
        <dbReference type="EMBL" id="JAE25746.1"/>
    </source>
</evidence>
<reference evidence="1" key="2">
    <citation type="journal article" date="2015" name="Data Brief">
        <title>Shoot transcriptome of the giant reed, Arundo donax.</title>
        <authorList>
            <person name="Barrero R.A."/>
            <person name="Guerrero F.D."/>
            <person name="Moolhuijzen P."/>
            <person name="Goolsby J.A."/>
            <person name="Tidwell J."/>
            <person name="Bellgard S.E."/>
            <person name="Bellgard M.I."/>
        </authorList>
    </citation>
    <scope>NUCLEOTIDE SEQUENCE</scope>
    <source>
        <tissue evidence="1">Shoot tissue taken approximately 20 cm above the soil surface</tissue>
    </source>
</reference>
<dbReference type="EMBL" id="GBRH01172150">
    <property type="protein sequence ID" value="JAE25746.1"/>
    <property type="molecule type" value="Transcribed_RNA"/>
</dbReference>
<protein>
    <submittedName>
        <fullName evidence="1">Uncharacterized protein</fullName>
    </submittedName>
</protein>
<dbReference type="AlphaFoldDB" id="A0A0A9S9G2"/>
<proteinExistence type="predicted"/>
<reference evidence="1" key="1">
    <citation type="submission" date="2014-09" db="EMBL/GenBank/DDBJ databases">
        <authorList>
            <person name="Magalhaes I.L.F."/>
            <person name="Oliveira U."/>
            <person name="Santos F.R."/>
            <person name="Vidigal T.H.D.A."/>
            <person name="Brescovit A.D."/>
            <person name="Santos A.J."/>
        </authorList>
    </citation>
    <scope>NUCLEOTIDE SEQUENCE</scope>
    <source>
        <tissue evidence="1">Shoot tissue taken approximately 20 cm above the soil surface</tissue>
    </source>
</reference>
<accession>A0A0A9S9G2</accession>
<sequence length="53" mass="5685">MPTTAANPMVILRPSMSARRPLVRAPIIAPIVKTDPKTPYSVLDSPMSLTIPA</sequence>
<name>A0A0A9S9G2_ARUDO</name>